<dbReference type="STRING" id="7719.ENSCINP00000017788"/>
<evidence type="ECO:0000256" key="4">
    <source>
        <dbReference type="ARBA" id="ARBA00023125"/>
    </source>
</evidence>
<dbReference type="GO" id="GO:0008622">
    <property type="term" value="C:epsilon DNA polymerase complex"/>
    <property type="evidence" value="ECO:0007669"/>
    <property type="project" value="InterPro"/>
</dbReference>
<keyword evidence="3" id="KW-0235">DNA replication</keyword>
<dbReference type="HOGENOM" id="CLU_128431_0_0_1"/>
<sequence length="165" mass="18617">MVFVPSPEDYGLGQILPRPAIPDVATDEFCAKVPNAIFASNPCRIQYCTQEMIIYRDDIVKKMCKNSIRGPTTDINEQFVKSVLSQGHLSPLPIHINPVYWSHDHALSLYPVPDVIVFSDRHTEPFDITQIDCKCLNPGSFSSGDYCFKVYYPASRTVDDSKIED</sequence>
<dbReference type="OMA" id="WKAREMI"/>
<dbReference type="Pfam" id="PF04042">
    <property type="entry name" value="DNA_pol_E_B"/>
    <property type="match status" value="1"/>
</dbReference>
<dbReference type="PANTHER" id="PTHR12708:SF0">
    <property type="entry name" value="DNA POLYMERASE EPSILON SUBUNIT 2"/>
    <property type="match status" value="1"/>
</dbReference>
<reference evidence="8" key="3">
    <citation type="submission" date="2025-09" db="UniProtKB">
        <authorList>
            <consortium name="Ensembl"/>
        </authorList>
    </citation>
    <scope>IDENTIFICATION</scope>
</reference>
<comment type="subcellular location">
    <subcellularLocation>
        <location evidence="1">Nucleus</location>
    </subcellularLocation>
</comment>
<keyword evidence="9" id="KW-1185">Reference proteome</keyword>
<accession>F6WBW9</accession>
<dbReference type="GO" id="GO:0003677">
    <property type="term" value="F:DNA binding"/>
    <property type="evidence" value="ECO:0007669"/>
    <property type="project" value="UniProtKB-KW"/>
</dbReference>
<evidence type="ECO:0000256" key="3">
    <source>
        <dbReference type="ARBA" id="ARBA00022705"/>
    </source>
</evidence>
<dbReference type="InterPro" id="IPR007185">
    <property type="entry name" value="DNA_pol_a/d/e_bsu"/>
</dbReference>
<dbReference type="PANTHER" id="PTHR12708">
    <property type="entry name" value="DNA POLYMERASE EPSILON SUBUNIT B"/>
    <property type="match status" value="1"/>
</dbReference>
<proteinExistence type="inferred from homology"/>
<keyword evidence="4" id="KW-0238">DNA-binding</keyword>
<dbReference type="Proteomes" id="UP000008144">
    <property type="component" value="Unassembled WGS sequence"/>
</dbReference>
<dbReference type="Ensembl" id="ENSCINT00000017788.3">
    <property type="protein sequence ID" value="ENSCINP00000017788.3"/>
    <property type="gene ID" value="ENSCING00000008722.3"/>
</dbReference>
<reference evidence="9" key="1">
    <citation type="journal article" date="2002" name="Science">
        <title>The draft genome of Ciona intestinalis: insights into chordate and vertebrate origins.</title>
        <authorList>
            <person name="Dehal P."/>
            <person name="Satou Y."/>
            <person name="Campbell R.K."/>
            <person name="Chapman J."/>
            <person name="Degnan B."/>
            <person name="De Tomaso A."/>
            <person name="Davidson B."/>
            <person name="Di Gregorio A."/>
            <person name="Gelpke M."/>
            <person name="Goodstein D.M."/>
            <person name="Harafuji N."/>
            <person name="Hastings K.E."/>
            <person name="Ho I."/>
            <person name="Hotta K."/>
            <person name="Huang W."/>
            <person name="Kawashima T."/>
            <person name="Lemaire P."/>
            <person name="Martinez D."/>
            <person name="Meinertzhagen I.A."/>
            <person name="Necula S."/>
            <person name="Nonaka M."/>
            <person name="Putnam N."/>
            <person name="Rash S."/>
            <person name="Saiga H."/>
            <person name="Satake M."/>
            <person name="Terry A."/>
            <person name="Yamada L."/>
            <person name="Wang H.G."/>
            <person name="Awazu S."/>
            <person name="Azumi K."/>
            <person name="Boore J."/>
            <person name="Branno M."/>
            <person name="Chin-Bow S."/>
            <person name="DeSantis R."/>
            <person name="Doyle S."/>
            <person name="Francino P."/>
            <person name="Keys D.N."/>
            <person name="Haga S."/>
            <person name="Hayashi H."/>
            <person name="Hino K."/>
            <person name="Imai K.S."/>
            <person name="Inaba K."/>
            <person name="Kano S."/>
            <person name="Kobayashi K."/>
            <person name="Kobayashi M."/>
            <person name="Lee B.I."/>
            <person name="Makabe K.W."/>
            <person name="Manohar C."/>
            <person name="Matassi G."/>
            <person name="Medina M."/>
            <person name="Mochizuki Y."/>
            <person name="Mount S."/>
            <person name="Morishita T."/>
            <person name="Miura S."/>
            <person name="Nakayama A."/>
            <person name="Nishizaka S."/>
            <person name="Nomoto H."/>
            <person name="Ohta F."/>
            <person name="Oishi K."/>
            <person name="Rigoutsos I."/>
            <person name="Sano M."/>
            <person name="Sasaki A."/>
            <person name="Sasakura Y."/>
            <person name="Shoguchi E."/>
            <person name="Shin-i T."/>
            <person name="Spagnuolo A."/>
            <person name="Stainier D."/>
            <person name="Suzuki M.M."/>
            <person name="Tassy O."/>
            <person name="Takatori N."/>
            <person name="Tokuoka M."/>
            <person name="Yagi K."/>
            <person name="Yoshizaki F."/>
            <person name="Wada S."/>
            <person name="Zhang C."/>
            <person name="Hyatt P.D."/>
            <person name="Larimer F."/>
            <person name="Detter C."/>
            <person name="Doggett N."/>
            <person name="Glavina T."/>
            <person name="Hawkins T."/>
            <person name="Richardson P."/>
            <person name="Lucas S."/>
            <person name="Kohara Y."/>
            <person name="Levine M."/>
            <person name="Satoh N."/>
            <person name="Rokhsar D.S."/>
        </authorList>
    </citation>
    <scope>NUCLEOTIDE SEQUENCE [LARGE SCALE GENOMIC DNA]</scope>
</reference>
<evidence type="ECO:0000256" key="1">
    <source>
        <dbReference type="ARBA" id="ARBA00004123"/>
    </source>
</evidence>
<name>F6WBW9_CIOIN</name>
<protein>
    <recommendedName>
        <fullName evidence="6">DNA polymerase II subunit 2</fullName>
    </recommendedName>
</protein>
<reference evidence="8" key="2">
    <citation type="submission" date="2025-08" db="UniProtKB">
        <authorList>
            <consortium name="Ensembl"/>
        </authorList>
    </citation>
    <scope>IDENTIFICATION</scope>
</reference>
<organism evidence="8 9">
    <name type="scientific">Ciona intestinalis</name>
    <name type="common">Transparent sea squirt</name>
    <name type="synonym">Ascidia intestinalis</name>
    <dbReference type="NCBI Taxonomy" id="7719"/>
    <lineage>
        <taxon>Eukaryota</taxon>
        <taxon>Metazoa</taxon>
        <taxon>Chordata</taxon>
        <taxon>Tunicata</taxon>
        <taxon>Ascidiacea</taxon>
        <taxon>Phlebobranchia</taxon>
        <taxon>Cionidae</taxon>
        <taxon>Ciona</taxon>
    </lineage>
</organism>
<dbReference type="AlphaFoldDB" id="F6WBW9"/>
<evidence type="ECO:0000256" key="5">
    <source>
        <dbReference type="ARBA" id="ARBA00023242"/>
    </source>
</evidence>
<dbReference type="InParanoid" id="F6WBW9"/>
<dbReference type="InterPro" id="IPR016266">
    <property type="entry name" value="POLE2"/>
</dbReference>
<evidence type="ECO:0000259" key="7">
    <source>
        <dbReference type="Pfam" id="PF04042"/>
    </source>
</evidence>
<dbReference type="GO" id="GO:0006261">
    <property type="term" value="P:DNA-templated DNA replication"/>
    <property type="evidence" value="ECO:0007669"/>
    <property type="project" value="InterPro"/>
</dbReference>
<evidence type="ECO:0000313" key="8">
    <source>
        <dbReference type="Ensembl" id="ENSCINP00000017788.3"/>
    </source>
</evidence>
<feature type="domain" description="DNA polymerase alpha/delta/epsilon subunit B" evidence="7">
    <location>
        <begin position="1"/>
        <end position="125"/>
    </location>
</feature>
<keyword evidence="5" id="KW-0539">Nucleus</keyword>
<evidence type="ECO:0000256" key="6">
    <source>
        <dbReference type="ARBA" id="ARBA00032930"/>
    </source>
</evidence>
<evidence type="ECO:0000313" key="9">
    <source>
        <dbReference type="Proteomes" id="UP000008144"/>
    </source>
</evidence>
<evidence type="ECO:0000256" key="2">
    <source>
        <dbReference type="ARBA" id="ARBA00009560"/>
    </source>
</evidence>
<comment type="similarity">
    <text evidence="2">Belongs to the DNA polymerase epsilon subunit B family.</text>
</comment>
<dbReference type="GeneTree" id="ENSGT00390000012435"/>